<dbReference type="InterPro" id="IPR053134">
    <property type="entry name" value="RNA-dir_DNA_polymerase"/>
</dbReference>
<dbReference type="Gene3D" id="2.40.70.10">
    <property type="entry name" value="Acid Proteases"/>
    <property type="match status" value="1"/>
</dbReference>
<dbReference type="GeneID" id="17325584"/>
<dbReference type="InterPro" id="IPR043128">
    <property type="entry name" value="Rev_trsase/Diguanyl_cyclase"/>
</dbReference>
<sequence length="505" mass="58717">MLSDLKQMGKLTLVREYNREFSRWLLQIPSMTSAEQIFHYSQGLKTRTRIEVERAEPQSLQDAMKIADRLDSLFNSDKKKQYSRENNGKESVKVCTFSPYKKRTNTKRQALLLFNGEVQDATDNSRCTILVDSGCEEIVISKAYAEKLKLRKGNTNLSAELWERTLVPMERCCENLIIRIGEATITVRPYVVDWIAYDLILGKAWLSEANPLIDWKMNRMLLKQEERLITLDAEAHKHEEARLTYMLTSKQFLDGLLGEYRCVFPQDLPKGLPPKRSVEMRIDLEMDARPKTGPIYKLSRKELEEMKNQLEEALENGFIRPSISRWGSPVLFTPKKDVWDQVGGSKYFSTIDLRSGYHQIRLRDADIQKTAFRTRYGQYEYLVTPFGLTGAPGCFQTLMNNIFRPHLHKFVLVYLHDILIYSKTKEDHLNHLRTILQILKEHQLYGKLSKCKFLCHNLEYLGHIISENGIQVCSITPPLGLYFRLDQLRIGSVTVELDSLQYHHV</sequence>
<evidence type="ECO:0000313" key="4">
    <source>
        <dbReference type="Proteomes" id="UP000012073"/>
    </source>
</evidence>
<evidence type="ECO:0000313" key="3">
    <source>
        <dbReference type="EMBL" id="CDF37989.1"/>
    </source>
</evidence>
<name>R7QIW2_CHOCR</name>
<dbReference type="Pfam" id="PF00078">
    <property type="entry name" value="RVT_1"/>
    <property type="match status" value="1"/>
</dbReference>
<dbReference type="SUPFAM" id="SSF56672">
    <property type="entry name" value="DNA/RNA polymerases"/>
    <property type="match status" value="1"/>
</dbReference>
<evidence type="ECO:0000259" key="1">
    <source>
        <dbReference type="Pfam" id="PF00078"/>
    </source>
</evidence>
<accession>R7QIW2</accession>
<dbReference type="CDD" id="cd01647">
    <property type="entry name" value="RT_LTR"/>
    <property type="match status" value="1"/>
</dbReference>
<dbReference type="InterPro" id="IPR045358">
    <property type="entry name" value="Ty3_capsid"/>
</dbReference>
<dbReference type="STRING" id="2769.R7QIW2"/>
<dbReference type="PhylomeDB" id="R7QIW2"/>
<dbReference type="RefSeq" id="XP_005717858.1">
    <property type="nucleotide sequence ID" value="XM_005717801.1"/>
</dbReference>
<dbReference type="Proteomes" id="UP000012073">
    <property type="component" value="Unassembled WGS sequence"/>
</dbReference>
<protein>
    <submittedName>
        <fullName evidence="3">Uncharacterized protein</fullName>
    </submittedName>
</protein>
<dbReference type="Pfam" id="PF08284">
    <property type="entry name" value="RVP_2"/>
    <property type="match status" value="1"/>
</dbReference>
<proteinExistence type="predicted"/>
<dbReference type="InterPro" id="IPR000477">
    <property type="entry name" value="RT_dom"/>
</dbReference>
<keyword evidence="4" id="KW-1185">Reference proteome</keyword>
<dbReference type="InterPro" id="IPR043502">
    <property type="entry name" value="DNA/RNA_pol_sf"/>
</dbReference>
<dbReference type="Pfam" id="PF19259">
    <property type="entry name" value="Ty3_capsid"/>
    <property type="match status" value="1"/>
</dbReference>
<evidence type="ECO:0000259" key="2">
    <source>
        <dbReference type="Pfam" id="PF19259"/>
    </source>
</evidence>
<dbReference type="KEGG" id="ccp:CHC_T00000500001"/>
<dbReference type="EMBL" id="HG001891">
    <property type="protein sequence ID" value="CDF37989.1"/>
    <property type="molecule type" value="Genomic_DNA"/>
</dbReference>
<dbReference type="Gene3D" id="3.30.70.270">
    <property type="match status" value="1"/>
</dbReference>
<feature type="domain" description="Ty3 transposon capsid-like protein" evidence="2">
    <location>
        <begin position="4"/>
        <end position="69"/>
    </location>
</feature>
<dbReference type="CDD" id="cd00303">
    <property type="entry name" value="retropepsin_like"/>
    <property type="match status" value="1"/>
</dbReference>
<gene>
    <name evidence="3" type="ORF">CHC_T00000500001</name>
</gene>
<dbReference type="AlphaFoldDB" id="R7QIW2"/>
<dbReference type="Gramene" id="CDF37989">
    <property type="protein sequence ID" value="CDF37989"/>
    <property type="gene ID" value="CHC_T00000500001"/>
</dbReference>
<dbReference type="OrthoDB" id="679712at2759"/>
<reference evidence="4" key="1">
    <citation type="journal article" date="2013" name="Proc. Natl. Acad. Sci. U.S.A.">
        <title>Genome structure and metabolic features in the red seaweed Chondrus crispus shed light on evolution of the Archaeplastida.</title>
        <authorList>
            <person name="Collen J."/>
            <person name="Porcel B."/>
            <person name="Carre W."/>
            <person name="Ball S.G."/>
            <person name="Chaparro C."/>
            <person name="Tonon T."/>
            <person name="Barbeyron T."/>
            <person name="Michel G."/>
            <person name="Noel B."/>
            <person name="Valentin K."/>
            <person name="Elias M."/>
            <person name="Artiguenave F."/>
            <person name="Arun A."/>
            <person name="Aury J.M."/>
            <person name="Barbosa-Neto J.F."/>
            <person name="Bothwell J.H."/>
            <person name="Bouget F.Y."/>
            <person name="Brillet L."/>
            <person name="Cabello-Hurtado F."/>
            <person name="Capella-Gutierrez S."/>
            <person name="Charrier B."/>
            <person name="Cladiere L."/>
            <person name="Cock J.M."/>
            <person name="Coelho S.M."/>
            <person name="Colleoni C."/>
            <person name="Czjzek M."/>
            <person name="Da Silva C."/>
            <person name="Delage L."/>
            <person name="Denoeud F."/>
            <person name="Deschamps P."/>
            <person name="Dittami S.M."/>
            <person name="Gabaldon T."/>
            <person name="Gachon C.M."/>
            <person name="Groisillier A."/>
            <person name="Herve C."/>
            <person name="Jabbari K."/>
            <person name="Katinka M."/>
            <person name="Kloareg B."/>
            <person name="Kowalczyk N."/>
            <person name="Labadie K."/>
            <person name="Leblanc C."/>
            <person name="Lopez P.J."/>
            <person name="McLachlan D.H."/>
            <person name="Meslet-Cladiere L."/>
            <person name="Moustafa A."/>
            <person name="Nehr Z."/>
            <person name="Nyvall Collen P."/>
            <person name="Panaud O."/>
            <person name="Partensky F."/>
            <person name="Poulain J."/>
            <person name="Rensing S.A."/>
            <person name="Rousvoal S."/>
            <person name="Samson G."/>
            <person name="Symeonidi A."/>
            <person name="Weissenbach J."/>
            <person name="Zambounis A."/>
            <person name="Wincker P."/>
            <person name="Boyen C."/>
        </authorList>
    </citation>
    <scope>NUCLEOTIDE SEQUENCE [LARGE SCALE GENOMIC DNA]</scope>
    <source>
        <strain evidence="4">cv. Stackhouse</strain>
    </source>
</reference>
<feature type="domain" description="Reverse transcriptase" evidence="1">
    <location>
        <begin position="330"/>
        <end position="465"/>
    </location>
</feature>
<dbReference type="PANTHER" id="PTHR24559">
    <property type="entry name" value="TRANSPOSON TY3-I GAG-POL POLYPROTEIN"/>
    <property type="match status" value="1"/>
</dbReference>
<organism evidence="3 4">
    <name type="scientific">Chondrus crispus</name>
    <name type="common">Carrageen Irish moss</name>
    <name type="synonym">Polymorpha crispa</name>
    <dbReference type="NCBI Taxonomy" id="2769"/>
    <lineage>
        <taxon>Eukaryota</taxon>
        <taxon>Rhodophyta</taxon>
        <taxon>Florideophyceae</taxon>
        <taxon>Rhodymeniophycidae</taxon>
        <taxon>Gigartinales</taxon>
        <taxon>Gigartinaceae</taxon>
        <taxon>Chondrus</taxon>
    </lineage>
</organism>
<dbReference type="Gene3D" id="3.10.10.10">
    <property type="entry name" value="HIV Type 1 Reverse Transcriptase, subunit A, domain 1"/>
    <property type="match status" value="2"/>
</dbReference>
<dbReference type="InterPro" id="IPR021109">
    <property type="entry name" value="Peptidase_aspartic_dom_sf"/>
</dbReference>
<dbReference type="PANTHER" id="PTHR24559:SF444">
    <property type="entry name" value="REVERSE TRANSCRIPTASE DOMAIN-CONTAINING PROTEIN"/>
    <property type="match status" value="1"/>
</dbReference>
<dbReference type="SUPFAM" id="SSF50630">
    <property type="entry name" value="Acid proteases"/>
    <property type="match status" value="1"/>
</dbReference>